<name>A0A914HB08_GLORO</name>
<evidence type="ECO:0000313" key="2">
    <source>
        <dbReference type="Proteomes" id="UP000887572"/>
    </source>
</evidence>
<sequence>MEDVVCPSGEGEEETMSGEATHSSLSHTTVTDQSFDPKDASVADFVHLDAKEKRRRPPRPPTCGDCWGQGHQKGQEFAHVQEEEENPVFCRKKSDFFLFVIVIGKPGTAAKEAPEEKGDALKAARTGRRGISRRSDRNFEEISLEKRGDRSINTFLPRSKTFTYFCPLAPPLKKGL</sequence>
<feature type="compositionally biased region" description="Polar residues" evidence="1">
    <location>
        <begin position="20"/>
        <end position="34"/>
    </location>
</feature>
<feature type="compositionally biased region" description="Basic and acidic residues" evidence="1">
    <location>
        <begin position="35"/>
        <end position="52"/>
    </location>
</feature>
<reference evidence="3" key="1">
    <citation type="submission" date="2022-11" db="UniProtKB">
        <authorList>
            <consortium name="WormBaseParasite"/>
        </authorList>
    </citation>
    <scope>IDENTIFICATION</scope>
</reference>
<protein>
    <submittedName>
        <fullName evidence="3">Uncharacterized protein</fullName>
    </submittedName>
</protein>
<evidence type="ECO:0000256" key="1">
    <source>
        <dbReference type="SAM" id="MobiDB-lite"/>
    </source>
</evidence>
<dbReference type="Proteomes" id="UP000887572">
    <property type="component" value="Unplaced"/>
</dbReference>
<dbReference type="WBParaSite" id="Gr19_v10_g14932.t1">
    <property type="protein sequence ID" value="Gr19_v10_g14932.t1"/>
    <property type="gene ID" value="Gr19_v10_g14932"/>
</dbReference>
<accession>A0A914HB08</accession>
<proteinExistence type="predicted"/>
<dbReference type="AlphaFoldDB" id="A0A914HB08"/>
<feature type="region of interest" description="Disordered" evidence="1">
    <location>
        <begin position="1"/>
        <end position="71"/>
    </location>
</feature>
<keyword evidence="2" id="KW-1185">Reference proteome</keyword>
<organism evidence="2 3">
    <name type="scientific">Globodera rostochiensis</name>
    <name type="common">Golden nematode worm</name>
    <name type="synonym">Heterodera rostochiensis</name>
    <dbReference type="NCBI Taxonomy" id="31243"/>
    <lineage>
        <taxon>Eukaryota</taxon>
        <taxon>Metazoa</taxon>
        <taxon>Ecdysozoa</taxon>
        <taxon>Nematoda</taxon>
        <taxon>Chromadorea</taxon>
        <taxon>Rhabditida</taxon>
        <taxon>Tylenchina</taxon>
        <taxon>Tylenchomorpha</taxon>
        <taxon>Tylenchoidea</taxon>
        <taxon>Heteroderidae</taxon>
        <taxon>Heteroderinae</taxon>
        <taxon>Globodera</taxon>
    </lineage>
</organism>
<evidence type="ECO:0000313" key="3">
    <source>
        <dbReference type="WBParaSite" id="Gr19_v10_g14932.t1"/>
    </source>
</evidence>